<keyword evidence="3" id="KW-1185">Reference proteome</keyword>
<protein>
    <recommendedName>
        <fullName evidence="1">SMAUG/ZCCHC2-like PHAT domain-containing protein</fullName>
    </recommendedName>
</protein>
<dbReference type="AlphaFoldDB" id="A0AAN9Y3B7"/>
<proteinExistence type="predicted"/>
<dbReference type="EMBL" id="JBBCAQ010000033">
    <property type="protein sequence ID" value="KAK7582701.1"/>
    <property type="molecule type" value="Genomic_DNA"/>
</dbReference>
<evidence type="ECO:0000313" key="3">
    <source>
        <dbReference type="Proteomes" id="UP001367676"/>
    </source>
</evidence>
<evidence type="ECO:0000259" key="1">
    <source>
        <dbReference type="Pfam" id="PF26034"/>
    </source>
</evidence>
<comment type="caution">
    <text evidence="2">The sequence shown here is derived from an EMBL/GenBank/DDBJ whole genome shotgun (WGS) entry which is preliminary data.</text>
</comment>
<organism evidence="2 3">
    <name type="scientific">Parthenolecanium corni</name>
    <dbReference type="NCBI Taxonomy" id="536013"/>
    <lineage>
        <taxon>Eukaryota</taxon>
        <taxon>Metazoa</taxon>
        <taxon>Ecdysozoa</taxon>
        <taxon>Arthropoda</taxon>
        <taxon>Hexapoda</taxon>
        <taxon>Insecta</taxon>
        <taxon>Pterygota</taxon>
        <taxon>Neoptera</taxon>
        <taxon>Paraneoptera</taxon>
        <taxon>Hemiptera</taxon>
        <taxon>Sternorrhyncha</taxon>
        <taxon>Coccoidea</taxon>
        <taxon>Coccidae</taxon>
        <taxon>Parthenolecanium</taxon>
    </lineage>
</organism>
<dbReference type="Proteomes" id="UP001367676">
    <property type="component" value="Unassembled WGS sequence"/>
</dbReference>
<feature type="domain" description="SMAUG/ZCCHC2-like PHAT" evidence="1">
    <location>
        <begin position="139"/>
        <end position="224"/>
    </location>
</feature>
<evidence type="ECO:0000313" key="2">
    <source>
        <dbReference type="EMBL" id="KAK7582701.1"/>
    </source>
</evidence>
<dbReference type="InterPro" id="IPR058599">
    <property type="entry name" value="PHAT_Smg/ZCCHC2-like"/>
</dbReference>
<reference evidence="2 3" key="1">
    <citation type="submission" date="2024-03" db="EMBL/GenBank/DDBJ databases">
        <title>Adaptation during the transition from Ophiocordyceps entomopathogen to insect associate is accompanied by gene loss and intensified selection.</title>
        <authorList>
            <person name="Ward C.M."/>
            <person name="Onetto C.A."/>
            <person name="Borneman A.R."/>
        </authorList>
    </citation>
    <scope>NUCLEOTIDE SEQUENCE [LARGE SCALE GENOMIC DNA]</scope>
    <source>
        <strain evidence="2">AWRI1</strain>
        <tissue evidence="2">Single Adult Female</tissue>
    </source>
</reference>
<sequence length="274" mass="31783">METVLTLEVPGGVVNDTTQNFEMDFSKDEYFKNLRLVSYDFTWSLEHGVIFWERPHRTAPHRSTYSIIVSSYRYRRFVFCFVRFIFFRISFFVSRPHFDATENLFHENYVVTAAFSKEPPATVCRKAGDGFPRTMLNDSEDDIKSLLNMRKEAAVSKLLTLLPLVRRVEAKMVLLKILPVFFGHAEVFNQNLKEVIYMTRMLLNHPLFVKEKSLFGAWFVRLLDASKRSAPRSSSNEGAQKVVAKNFVHKFVSIPGTDFVDPIGYAELDFFNSE</sequence>
<dbReference type="Pfam" id="PF26034">
    <property type="entry name" value="PHAT_SMAUG"/>
    <property type="match status" value="1"/>
</dbReference>
<accession>A0AAN9Y3B7</accession>
<name>A0AAN9Y3B7_9HEMI</name>
<gene>
    <name evidence="2" type="ORF">V9T40_014146</name>
</gene>